<dbReference type="PROSITE" id="PS01140">
    <property type="entry name" value="GLYCOSYL_HYDROL_F45"/>
    <property type="match status" value="1"/>
</dbReference>
<evidence type="ECO:0000256" key="5">
    <source>
        <dbReference type="ARBA" id="ARBA00023001"/>
    </source>
</evidence>
<feature type="chain" id="PRO_5045894098" description="Cellulase" evidence="11">
    <location>
        <begin position="20"/>
        <end position="623"/>
    </location>
</feature>
<dbReference type="PANTHER" id="PTHR39730">
    <property type="entry name" value="ENDOGLUCANASE 1"/>
    <property type="match status" value="1"/>
</dbReference>
<name>A0ABX5LNB5_9BACT</name>
<reference evidence="13 14" key="1">
    <citation type="submission" date="2018-05" db="EMBL/GenBank/DDBJ databases">
        <title>Animal gut microbial communities from fecal samples from Wisconsin, USA.</title>
        <authorList>
            <person name="Neumann A."/>
        </authorList>
    </citation>
    <scope>NUCLEOTIDE SEQUENCE [LARGE SCALE GENOMIC DNA]</scope>
    <source>
        <strain evidence="13 14">UWS4</strain>
    </source>
</reference>
<evidence type="ECO:0000313" key="14">
    <source>
        <dbReference type="Proteomes" id="UP000245523"/>
    </source>
</evidence>
<evidence type="ECO:0000256" key="4">
    <source>
        <dbReference type="ARBA" id="ARBA00022801"/>
    </source>
</evidence>
<dbReference type="SUPFAM" id="SSF50685">
    <property type="entry name" value="Barwin-like endoglucanases"/>
    <property type="match status" value="1"/>
</dbReference>
<dbReference type="PANTHER" id="PTHR39730:SF1">
    <property type="entry name" value="ENDOGLUCANASE 1"/>
    <property type="match status" value="1"/>
</dbReference>
<dbReference type="InterPro" id="IPR000334">
    <property type="entry name" value="Glyco_hydro_45"/>
</dbReference>
<dbReference type="RefSeq" id="WP_233244646.1">
    <property type="nucleotide sequence ID" value="NZ_QGHD01000015.1"/>
</dbReference>
<dbReference type="InterPro" id="IPR052288">
    <property type="entry name" value="GH45_Enzymes"/>
</dbReference>
<organism evidence="13 14">
    <name type="scientific">Hallerella porci</name>
    <dbReference type="NCBI Taxonomy" id="1945871"/>
    <lineage>
        <taxon>Bacteria</taxon>
        <taxon>Pseudomonadati</taxon>
        <taxon>Fibrobacterota</taxon>
        <taxon>Fibrobacteria</taxon>
        <taxon>Fibrobacterales</taxon>
        <taxon>Fibrobacteraceae</taxon>
        <taxon>Hallerella</taxon>
    </lineage>
</organism>
<feature type="signal peptide" evidence="11">
    <location>
        <begin position="1"/>
        <end position="19"/>
    </location>
</feature>
<evidence type="ECO:0000256" key="1">
    <source>
        <dbReference type="ARBA" id="ARBA00000966"/>
    </source>
</evidence>
<keyword evidence="4 13" id="KW-0378">Hydrolase</keyword>
<evidence type="ECO:0000256" key="7">
    <source>
        <dbReference type="ARBA" id="ARBA00023295"/>
    </source>
</evidence>
<feature type="region of interest" description="Disordered" evidence="10">
    <location>
        <begin position="217"/>
        <end position="243"/>
    </location>
</feature>
<dbReference type="Proteomes" id="UP000245523">
    <property type="component" value="Unassembled WGS sequence"/>
</dbReference>
<evidence type="ECO:0000256" key="11">
    <source>
        <dbReference type="SAM" id="SignalP"/>
    </source>
</evidence>
<keyword evidence="5" id="KW-0136">Cellulose degradation</keyword>
<protein>
    <recommendedName>
        <fullName evidence="3 9">Cellulase</fullName>
        <ecNumber evidence="3 9">3.2.1.4</ecNumber>
    </recommendedName>
</protein>
<evidence type="ECO:0000256" key="9">
    <source>
        <dbReference type="PROSITE-ProRule" id="PRU10069"/>
    </source>
</evidence>
<comment type="similarity">
    <text evidence="2">Belongs to the glycosyl hydrolase 45 (cellulase K) family.</text>
</comment>
<dbReference type="EMBL" id="QGHD01000015">
    <property type="protein sequence ID" value="PWK97310.1"/>
    <property type="molecule type" value="Genomic_DNA"/>
</dbReference>
<proteinExistence type="inferred from homology"/>
<feature type="region of interest" description="Disordered" evidence="10">
    <location>
        <begin position="336"/>
        <end position="380"/>
    </location>
</feature>
<keyword evidence="6" id="KW-0119">Carbohydrate metabolism</keyword>
<gene>
    <name evidence="13" type="ORF">B0H50_11529</name>
</gene>
<keyword evidence="8" id="KW-0624">Polysaccharide degradation</keyword>
<evidence type="ECO:0000256" key="10">
    <source>
        <dbReference type="SAM" id="MobiDB-lite"/>
    </source>
</evidence>
<evidence type="ECO:0000256" key="3">
    <source>
        <dbReference type="ARBA" id="ARBA00012601"/>
    </source>
</evidence>
<keyword evidence="7" id="KW-0326">Glycosidase</keyword>
<evidence type="ECO:0000259" key="12">
    <source>
        <dbReference type="PROSITE" id="PS01140"/>
    </source>
</evidence>
<evidence type="ECO:0000313" key="13">
    <source>
        <dbReference type="EMBL" id="PWK97310.1"/>
    </source>
</evidence>
<sequence length="623" mass="64283">MKKRYLPFIVLGFAIFAWNCSESSSSGPSENPLPTTAELPYYLGGFTIDPATGKVSDANGSVVGQLNADGTVVSSVDGSVIFAADTTVLPSISSAGFLINKNGVVTDLNENVIGSLGADGATITKEDGSIVDLNGNEIQPSDKPLSSNGFIESSSSVAADPEATLVAPSAVGNIYSDMTVRDANGNVVGTFDATTGYVKLNNGSVVDLEGKVISAPASSSSTVSSSSVEQPQMSSSSENEQQVEVKGDLTISGSLTQTVAQGQKISQVSVSNLKAQPSRQSWNAWFISDNDLKYDASAKTFTINGTVPESFQIGEVTETWIIDGTPVALTLNVTAKGGSTQPQSSSSVKSSSSQQQQKSSSSVARSSSSAAKSSSSTTTGGDTGLKYVAGGASGSGWATRYWDCCKPSCSWTNNAGAGNEARLCNANGSTRITDLNATSVCEGGNASTCKSQMPIIVNDNLAYAFAAVPASNGGQCGHCYALTFDGTGKYETKDPHQGLKGKVLVVMASNVGADVEQGQFDVMIPGGGVGIYNGCANMGWGAMGQQYGGLLSDCESEVGYSKSGATLTNARKQCLTQKCNSTFANDPVAKEGCLFLATWMNAAGNPNHTYREVECPAALKAQY</sequence>
<dbReference type="EC" id="3.2.1.4" evidence="3 9"/>
<evidence type="ECO:0000256" key="8">
    <source>
        <dbReference type="ARBA" id="ARBA00023326"/>
    </source>
</evidence>
<keyword evidence="11" id="KW-0732">Signal</keyword>
<dbReference type="Pfam" id="PF02015">
    <property type="entry name" value="Glyco_hydro_45"/>
    <property type="match status" value="1"/>
</dbReference>
<dbReference type="InterPro" id="IPR036908">
    <property type="entry name" value="RlpA-like_sf"/>
</dbReference>
<evidence type="ECO:0000256" key="6">
    <source>
        <dbReference type="ARBA" id="ARBA00023277"/>
    </source>
</evidence>
<evidence type="ECO:0000256" key="2">
    <source>
        <dbReference type="ARBA" id="ARBA00007793"/>
    </source>
</evidence>
<comment type="caution">
    <text evidence="13">The sequence shown here is derived from an EMBL/GenBank/DDBJ whole genome shotgun (WGS) entry which is preliminary data.</text>
</comment>
<feature type="active site" description="Nucleophile" evidence="9">
    <location>
        <position position="403"/>
    </location>
</feature>
<feature type="domain" description="Glycosyl hydrolases family 45 active site" evidence="12">
    <location>
        <begin position="398"/>
        <end position="409"/>
    </location>
</feature>
<accession>A0ABX5LNB5</accession>
<feature type="compositionally biased region" description="Low complexity" evidence="10">
    <location>
        <begin position="343"/>
        <end position="376"/>
    </location>
</feature>
<dbReference type="GO" id="GO:0016787">
    <property type="term" value="F:hydrolase activity"/>
    <property type="evidence" value="ECO:0007669"/>
    <property type="project" value="UniProtKB-KW"/>
</dbReference>
<dbReference type="Gene3D" id="2.40.40.10">
    <property type="entry name" value="RlpA-like domain"/>
    <property type="match status" value="1"/>
</dbReference>
<comment type="catalytic activity">
    <reaction evidence="1 9">
        <text>Endohydrolysis of (1-&gt;4)-beta-D-glucosidic linkages in cellulose, lichenin and cereal beta-D-glucans.</text>
        <dbReference type="EC" id="3.2.1.4"/>
    </reaction>
</comment>
<keyword evidence="14" id="KW-1185">Reference proteome</keyword>